<evidence type="ECO:0000313" key="2">
    <source>
        <dbReference type="Proteomes" id="UP001281147"/>
    </source>
</evidence>
<comment type="caution">
    <text evidence="1">The sequence shown here is derived from an EMBL/GenBank/DDBJ whole genome shotgun (WGS) entry which is preliminary data.</text>
</comment>
<accession>A0ACC3NVS5</accession>
<dbReference type="Proteomes" id="UP001281147">
    <property type="component" value="Unassembled WGS sequence"/>
</dbReference>
<name>A0ACC3NVS5_9PEZI</name>
<reference evidence="1" key="1">
    <citation type="submission" date="2023-07" db="EMBL/GenBank/DDBJ databases">
        <title>Black Yeasts Isolated from many extreme environments.</title>
        <authorList>
            <person name="Coleine C."/>
            <person name="Stajich J.E."/>
            <person name="Selbmann L."/>
        </authorList>
    </citation>
    <scope>NUCLEOTIDE SEQUENCE</scope>
    <source>
        <strain evidence="1">CCFEE 5714</strain>
    </source>
</reference>
<dbReference type="EMBL" id="JAUTXU010000009">
    <property type="protein sequence ID" value="KAK3723544.1"/>
    <property type="molecule type" value="Genomic_DNA"/>
</dbReference>
<evidence type="ECO:0000313" key="1">
    <source>
        <dbReference type="EMBL" id="KAK3723544.1"/>
    </source>
</evidence>
<organism evidence="1 2">
    <name type="scientific">Vermiconidia calcicola</name>
    <dbReference type="NCBI Taxonomy" id="1690605"/>
    <lineage>
        <taxon>Eukaryota</taxon>
        <taxon>Fungi</taxon>
        <taxon>Dikarya</taxon>
        <taxon>Ascomycota</taxon>
        <taxon>Pezizomycotina</taxon>
        <taxon>Dothideomycetes</taxon>
        <taxon>Dothideomycetidae</taxon>
        <taxon>Mycosphaerellales</taxon>
        <taxon>Extremaceae</taxon>
        <taxon>Vermiconidia</taxon>
    </lineage>
</organism>
<sequence>MGRGGRGGGRGGREPLPRSVQVSKKLSYLLRHGAEKEGLELDASGFVNVQEILENRNFRSLKVTFDEVRDIVRENDKQRFSMVPVASTPAAPAEADGEEANGQPPLPSDDPKDWKIRANQGHSLKVESEGLLQPVTADNIPKTAVHGTTHAAWPLIVASGGLKPMGRNHVHFASGLPAGFMSIRDLDGDTAAAPPVISGMRKSSTILMFLDVRKAMEAGLKFGTSDNGVVLTEGNQKGLVPLEFFQRVEDCTGAGVLVEDGKIAREAPEEWAGKGKGKGKG</sequence>
<proteinExistence type="predicted"/>
<gene>
    <name evidence="1" type="primary">TPT1_1</name>
    <name evidence="1" type="ORF">LTR37_001796</name>
</gene>
<protein>
    <submittedName>
        <fullName evidence="1">tRNA 2'-phosphotransferase</fullName>
        <ecNumber evidence="1">2.7.1.160</ecNumber>
    </submittedName>
</protein>
<keyword evidence="1" id="KW-0808">Transferase</keyword>
<dbReference type="EC" id="2.7.1.160" evidence="1"/>
<keyword evidence="2" id="KW-1185">Reference proteome</keyword>